<dbReference type="InterPro" id="IPR053140">
    <property type="entry name" value="GDSL_Rv0518-like"/>
</dbReference>
<evidence type="ECO:0000259" key="1">
    <source>
        <dbReference type="Pfam" id="PF13472"/>
    </source>
</evidence>
<accession>A0ABS7JEM4</accession>
<proteinExistence type="predicted"/>
<dbReference type="PANTHER" id="PTHR43784:SF2">
    <property type="entry name" value="GDSL-LIKE LIPASE_ACYLHYDROLASE, PUTATIVE (AFU_ORTHOLOGUE AFUA_2G00820)-RELATED"/>
    <property type="match status" value="1"/>
</dbReference>
<evidence type="ECO:0000313" key="2">
    <source>
        <dbReference type="EMBL" id="MBX7483462.1"/>
    </source>
</evidence>
<protein>
    <recommendedName>
        <fullName evidence="1">SGNH hydrolase-type esterase domain-containing protein</fullName>
    </recommendedName>
</protein>
<dbReference type="RefSeq" id="WP_221559250.1">
    <property type="nucleotide sequence ID" value="NZ_JAIGNO010000009.1"/>
</dbReference>
<gene>
    <name evidence="2" type="ORF">K3174_13050</name>
</gene>
<name>A0ABS7JEM4_9SPHN</name>
<organism evidence="2 3">
    <name type="scientific">Qipengyuania qiaonensis</name>
    <dbReference type="NCBI Taxonomy" id="2867240"/>
    <lineage>
        <taxon>Bacteria</taxon>
        <taxon>Pseudomonadati</taxon>
        <taxon>Pseudomonadota</taxon>
        <taxon>Alphaproteobacteria</taxon>
        <taxon>Sphingomonadales</taxon>
        <taxon>Erythrobacteraceae</taxon>
        <taxon>Qipengyuania</taxon>
    </lineage>
</organism>
<reference evidence="2 3" key="1">
    <citation type="submission" date="2021-08" db="EMBL/GenBank/DDBJ databases">
        <title>Comparative Genomics Analysis of the Genus Qipengyuania Reveals Extensive Genetic Diversity and Metabolic Versatility, Including the Description of Fifteen Novel Species.</title>
        <authorList>
            <person name="Liu Y."/>
        </authorList>
    </citation>
    <scope>NUCLEOTIDE SEQUENCE [LARGE SCALE GENOMIC DNA]</scope>
    <source>
        <strain evidence="2 3">6D47A</strain>
    </source>
</reference>
<dbReference type="SUPFAM" id="SSF52266">
    <property type="entry name" value="SGNH hydrolase"/>
    <property type="match status" value="1"/>
</dbReference>
<dbReference type="Proteomes" id="UP000755104">
    <property type="component" value="Unassembled WGS sequence"/>
</dbReference>
<evidence type="ECO:0000313" key="3">
    <source>
        <dbReference type="Proteomes" id="UP000755104"/>
    </source>
</evidence>
<dbReference type="Gene3D" id="3.40.50.1110">
    <property type="entry name" value="SGNH hydrolase"/>
    <property type="match status" value="1"/>
</dbReference>
<dbReference type="InterPro" id="IPR036514">
    <property type="entry name" value="SGNH_hydro_sf"/>
</dbReference>
<dbReference type="Pfam" id="PF13472">
    <property type="entry name" value="Lipase_GDSL_2"/>
    <property type="match status" value="1"/>
</dbReference>
<keyword evidence="3" id="KW-1185">Reference proteome</keyword>
<feature type="domain" description="SGNH hydrolase-type esterase" evidence="1">
    <location>
        <begin position="2"/>
        <end position="164"/>
    </location>
</feature>
<dbReference type="InterPro" id="IPR013830">
    <property type="entry name" value="SGNH_hydro"/>
</dbReference>
<sequence length="179" mass="19300">MVNAGISGNRLLSLGMGQPVLERVVSEVFALPRADTVVVLIGTNDIAWPGTPFRPDESMVTLAALQYGIRSLIAQADLHGTRMILSTIAPFGDALPGTPMEGNYWTAEKDALRRAFNDWLRAHHGPATVFDLDRLLADPADPVRLLPAYDSGDRLHPGAQGNRAIADALVTLIQSGDRH</sequence>
<dbReference type="EMBL" id="JAIGNO010000009">
    <property type="protein sequence ID" value="MBX7483462.1"/>
    <property type="molecule type" value="Genomic_DNA"/>
</dbReference>
<comment type="caution">
    <text evidence="2">The sequence shown here is derived from an EMBL/GenBank/DDBJ whole genome shotgun (WGS) entry which is preliminary data.</text>
</comment>
<dbReference type="PANTHER" id="PTHR43784">
    <property type="entry name" value="GDSL-LIKE LIPASE/ACYLHYDROLASE, PUTATIVE (AFU_ORTHOLOGUE AFUA_2G00820)-RELATED"/>
    <property type="match status" value="1"/>
</dbReference>